<evidence type="ECO:0000313" key="8">
    <source>
        <dbReference type="Proteomes" id="UP001214576"/>
    </source>
</evidence>
<feature type="region of interest" description="Disordered" evidence="4">
    <location>
        <begin position="344"/>
        <end position="388"/>
    </location>
</feature>
<feature type="region of interest" description="Disordered" evidence="4">
    <location>
        <begin position="583"/>
        <end position="661"/>
    </location>
</feature>
<evidence type="ECO:0000256" key="4">
    <source>
        <dbReference type="SAM" id="MobiDB-lite"/>
    </source>
</evidence>
<dbReference type="EMBL" id="JAKZEL010000022">
    <property type="protein sequence ID" value="KAI4532302.1"/>
    <property type="molecule type" value="Genomic_DNA"/>
</dbReference>
<dbReference type="GO" id="GO:0030246">
    <property type="term" value="F:carbohydrate binding"/>
    <property type="evidence" value="ECO:0007669"/>
    <property type="project" value="UniProtKB-UniRule"/>
</dbReference>
<organism evidence="7 8">
    <name type="scientific">Ovis ammon polii</name>
    <dbReference type="NCBI Taxonomy" id="230172"/>
    <lineage>
        <taxon>Eukaryota</taxon>
        <taxon>Metazoa</taxon>
        <taxon>Chordata</taxon>
        <taxon>Craniata</taxon>
        <taxon>Vertebrata</taxon>
        <taxon>Euteleostomi</taxon>
        <taxon>Mammalia</taxon>
        <taxon>Eutheria</taxon>
        <taxon>Laurasiatheria</taxon>
        <taxon>Artiodactyla</taxon>
        <taxon>Ruminantia</taxon>
        <taxon>Pecora</taxon>
        <taxon>Bovidae</taxon>
        <taxon>Caprinae</taxon>
        <taxon>Ovis</taxon>
    </lineage>
</organism>
<name>A0AAD4Y2Y3_OVIAM</name>
<reference evidence="7" key="1">
    <citation type="submission" date="2022-03" db="EMBL/GenBank/DDBJ databases">
        <title>Genomic analyses of argali, domestic sheep and their hybrids provide insights into chromosomal evolution, heterosis and genetic basis of agronomic traits.</title>
        <authorList>
            <person name="Li M."/>
        </authorList>
    </citation>
    <scope>NUCLEOTIDE SEQUENCE</scope>
    <source>
        <strain evidence="7">CAU-MHL-2022a</strain>
        <tissue evidence="7">Skin</tissue>
    </source>
</reference>
<evidence type="ECO:0000256" key="2">
    <source>
        <dbReference type="ARBA" id="ARBA00023054"/>
    </source>
</evidence>
<dbReference type="InterPro" id="IPR040441">
    <property type="entry name" value="CFA20/CFAP20DC"/>
</dbReference>
<dbReference type="InterPro" id="IPR039477">
    <property type="entry name" value="ILEI/PANDER_dom"/>
</dbReference>
<feature type="compositionally biased region" description="Low complexity" evidence="4">
    <location>
        <begin position="583"/>
        <end position="592"/>
    </location>
</feature>
<dbReference type="Pfam" id="PF15711">
    <property type="entry name" value="ILEI"/>
    <property type="match status" value="1"/>
</dbReference>
<feature type="region of interest" description="Disordered" evidence="4">
    <location>
        <begin position="995"/>
        <end position="1017"/>
    </location>
</feature>
<gene>
    <name evidence="7" type="ORF">MG293_017567</name>
</gene>
<evidence type="ECO:0000259" key="6">
    <source>
        <dbReference type="Pfam" id="PF15711"/>
    </source>
</evidence>
<sequence>MFKNEYQGGAFVEIFSAQGKNPGAKWKILGSPSVIWKEFDKEVKSFVFVLEGSSQTNKIQLPKENKQILGLIQRFLVLQIYIPLGQDFSTELLITDLRNIKRRLYLSTVHKELSSTPLHAKIPLFMIKRRIWCNLCIDLVAFTNEIFKGAVFQSLDGITVSANCKLRKIFTLKYKPQDTADKDAGHDASFPTDERIDIIPRSCQLTTDVPQVTQLLNMTKLRQTEIKFGGHPLSPAESDQFINRGTVSMRNSKHQDVCHIAFGSKVLGPPPLSGKRNNMRLSSETVKSIGSKSNRLCQQSTVEKCVNSAEMSALLLSESEAQGDKENIGQIKQTVPVLASLHIMHPHPPQEPSADKNNNRRRLRLKSTSRERTDTSNGNSSDNKRSDEHKAATVLTTMSQQRAEILNPSSPVPQSPDQADEWVFPENGDHIPYLASTTQSLLLNEDSCHTSCLWLETSKESEQDQQTEETQTVPKDVFTFSSRPRSAPHGKTQSVSPEGCPFTLDLKEDTSVTRSDTQTEEDFYGGDSNEEEYDWRNYQPSEISESELQMLASLRRQQNEELEDTGAPYGLSASQVDNCNVSISTSSDDTTTWNSCLPPPVNQGRHYQKEMNPPSPSNPRDWLNMLSPPIVPPSQQSAERHQDSSGSSSVQGEEELSVEEDEEVLTLLYDPCLNCYFDPQTGKYYELTVESKGLQAMAVSFNFDPVPNQTRHKTDLQAREPGRDHRWRGAESSRYFTSESELVTSDVYERIDFQAPDYSVGGAGEALGLLRFLALIFAVVSTWLFIREYINFNIKTLRLPRWIASQLVKTKCGLSKSCPDNFFAFKIVSGAANVVGPTMCFEDQMIMSPVKNNVGRGLNIVLVDGTKGAVLTQKSFDMYSGDASLLVKFLKEISGNMLVLVASYDDPGTKMNEEIRKLFSNLGSTHAKQLGFRDSWVFLGAQDLQSKSPFEQASSWQPPCPSEGGMGGAGDDARDGETMAGVAWEENTGQCEESHPAVVHPRGQGVPTGSFSSRKQPHPLCREFLKNNPETNKYDGWPELLELEGCVPRKMKKEAKLRAQATRFGYASPEKNYPRFARGPLAGGREQTEILQVRQCWETWDRPSPQVSGQDRRKARPYKWGLCSSGKQFQTCPKEYSPQAMFHNENEKQRLNGSASMYSEIQRERADIGGLMARPEHREWNPELIKPKKLLNPVKASRNHQEMHRELLMNHRRGLGVDSKPELQRVLEHRRRNQLIKKKKEELEAKRLQCPFEQELLRRQQRLNQLEKPPEKEEDHAPEFIKVRENLRRITTFTNGERAL</sequence>
<dbReference type="Proteomes" id="UP001214576">
    <property type="component" value="Unassembled WGS sequence"/>
</dbReference>
<dbReference type="InterPro" id="IPR039475">
    <property type="entry name" value="ILEI_FAM3C"/>
</dbReference>
<keyword evidence="1 3" id="KW-0430">Lectin</keyword>
<dbReference type="InterPro" id="IPR007714">
    <property type="entry name" value="CFA20_dom"/>
</dbReference>
<dbReference type="CDD" id="cd13940">
    <property type="entry name" value="ILEI_FAM3C"/>
    <property type="match status" value="1"/>
</dbReference>
<accession>A0AAD4Y2Y3</accession>
<dbReference type="InterPro" id="IPR009533">
    <property type="entry name" value="FAM107"/>
</dbReference>
<dbReference type="Pfam" id="PF06625">
    <property type="entry name" value="DUF1151"/>
    <property type="match status" value="1"/>
</dbReference>
<keyword evidence="2" id="KW-0175">Coiled coil</keyword>
<evidence type="ECO:0000313" key="7">
    <source>
        <dbReference type="EMBL" id="KAI4532302.1"/>
    </source>
</evidence>
<evidence type="ECO:0000256" key="1">
    <source>
        <dbReference type="ARBA" id="ARBA00022734"/>
    </source>
</evidence>
<feature type="compositionally biased region" description="Acidic residues" evidence="4">
    <location>
        <begin position="652"/>
        <end position="661"/>
    </location>
</feature>
<feature type="domain" description="ILEI/PANDER" evidence="6">
    <location>
        <begin position="856"/>
        <end position="942"/>
    </location>
</feature>
<feature type="domain" description="CFA20" evidence="5">
    <location>
        <begin position="1"/>
        <end position="180"/>
    </location>
</feature>
<feature type="compositionally biased region" description="Acidic residues" evidence="4">
    <location>
        <begin position="518"/>
        <end position="532"/>
    </location>
</feature>
<evidence type="ECO:0000259" key="5">
    <source>
        <dbReference type="Pfam" id="PF05018"/>
    </source>
</evidence>
<feature type="region of interest" description="Disordered" evidence="4">
    <location>
        <begin position="949"/>
        <end position="971"/>
    </location>
</feature>
<dbReference type="Pfam" id="PF05018">
    <property type="entry name" value="CFA20_dom"/>
    <property type="match status" value="1"/>
</dbReference>
<protein>
    <submittedName>
        <fullName evidence="7">Uncharacterized protein</fullName>
    </submittedName>
</protein>
<keyword evidence="8" id="KW-1185">Reference proteome</keyword>
<comment type="caution">
    <text evidence="7">The sequence shown here is derived from an EMBL/GenBank/DDBJ whole genome shotgun (WGS) entry which is preliminary data.</text>
</comment>
<evidence type="ECO:0000256" key="3">
    <source>
        <dbReference type="PROSITE-ProRule" id="PRU01375"/>
    </source>
</evidence>
<dbReference type="PROSITE" id="PS52031">
    <property type="entry name" value="GG_LECTIN"/>
    <property type="match status" value="1"/>
</dbReference>
<dbReference type="PANTHER" id="PTHR12458">
    <property type="entry name" value="ORF PROTEIN"/>
    <property type="match status" value="1"/>
</dbReference>
<proteinExistence type="predicted"/>
<feature type="region of interest" description="Disordered" evidence="4">
    <location>
        <begin position="479"/>
        <end position="532"/>
    </location>
</feature>